<dbReference type="Pfam" id="PF03054">
    <property type="entry name" value="tRNA_Me_trans"/>
    <property type="match status" value="1"/>
</dbReference>
<dbReference type="FunFam" id="3.40.50.620:FF:000004">
    <property type="entry name" value="tRNA-specific 2-thiouridylase MnmA"/>
    <property type="match status" value="1"/>
</dbReference>
<gene>
    <name evidence="15 18" type="primary">mnmA</name>
    <name evidence="18" type="ORF">G4Z02_08105</name>
</gene>
<dbReference type="EMBL" id="CP048914">
    <property type="protein sequence ID" value="QMS85707.1"/>
    <property type="molecule type" value="Genomic_DNA"/>
</dbReference>
<evidence type="ECO:0000256" key="3">
    <source>
        <dbReference type="ARBA" id="ARBA00011949"/>
    </source>
</evidence>
<evidence type="ECO:0000256" key="11">
    <source>
        <dbReference type="ARBA" id="ARBA00022884"/>
    </source>
</evidence>
<evidence type="ECO:0000256" key="9">
    <source>
        <dbReference type="ARBA" id="ARBA00022741"/>
    </source>
</evidence>
<dbReference type="GO" id="GO:0103016">
    <property type="term" value="F:tRNA-uridine 2-sulfurtransferase activity"/>
    <property type="evidence" value="ECO:0007669"/>
    <property type="project" value="UniProtKB-EC"/>
</dbReference>
<protein>
    <recommendedName>
        <fullName evidence="4 15">tRNA-specific 2-thiouridylase MnmA</fullName>
        <ecNumber evidence="3 15">2.8.1.13</ecNumber>
    </recommendedName>
</protein>
<comment type="similarity">
    <text evidence="2 15">Belongs to the MnmA/TRMU family.</text>
</comment>
<feature type="region of interest" description="Interaction with tRNA" evidence="15">
    <location>
        <begin position="316"/>
        <end position="317"/>
    </location>
</feature>
<feature type="active site" description="Cysteine persulfide intermediate" evidence="15">
    <location>
        <position position="204"/>
    </location>
</feature>
<feature type="region of interest" description="Interaction with tRNA" evidence="15">
    <location>
        <begin position="154"/>
        <end position="156"/>
    </location>
</feature>
<keyword evidence="6 15" id="KW-0820">tRNA-binding</keyword>
<keyword evidence="7 15" id="KW-0808">Transferase</keyword>
<dbReference type="InterPro" id="IPR014729">
    <property type="entry name" value="Rossmann-like_a/b/a_fold"/>
</dbReference>
<feature type="region of interest" description="Interaction with target base in tRNA" evidence="15">
    <location>
        <begin position="104"/>
        <end position="106"/>
    </location>
</feature>
<evidence type="ECO:0000256" key="8">
    <source>
        <dbReference type="ARBA" id="ARBA00022694"/>
    </source>
</evidence>
<keyword evidence="19" id="KW-1185">Reference proteome</keyword>
<dbReference type="HAMAP" id="MF_00144">
    <property type="entry name" value="tRNA_thiouridyl_MnmA"/>
    <property type="match status" value="1"/>
</dbReference>
<dbReference type="Gene3D" id="3.40.50.620">
    <property type="entry name" value="HUPs"/>
    <property type="match status" value="1"/>
</dbReference>
<sequence>MKKRVVVGLSGGVDSSVAAALLKEQGYDVIGLFMRNWDSTTNNDILGNPTIDDDICPQEIDYQDAEKVANKLGVPIFRVDFIKEYWDNVFTYFLDEYKKGRTPNPDILCNKYIKFDAFIEHAKQFNPDYIAMGHYARVEHGDHPKLLRGIDNNKDQTYFLSQLTEKQLSHTLFPVGELTKQEVRDIAHKYDLATKDKKDSTGICFIGERDFNRFLANYLPSQSGNMITEDGDVLNTHQGLMYYTIGQRKGLGIGGSNQYDNKPWFVIGKNLETNDLIIGQGFHHPVLYSDSCIVEDVNLINLKRFEGPLYCTAKFRYRQQDHPVTIEFNDDDTLQVTFEQDIRAITPGQAAVFYDGEVCLGGGFIKAAYKNGQKRQY</sequence>
<dbReference type="FunFam" id="2.30.30.280:FF:000001">
    <property type="entry name" value="tRNA-specific 2-thiouridylase MnmA"/>
    <property type="match status" value="1"/>
</dbReference>
<keyword evidence="10 15" id="KW-0067">ATP-binding</keyword>
<evidence type="ECO:0000256" key="15">
    <source>
        <dbReference type="HAMAP-Rule" id="MF_00144"/>
    </source>
</evidence>
<evidence type="ECO:0000256" key="1">
    <source>
        <dbReference type="ARBA" id="ARBA00004496"/>
    </source>
</evidence>
<dbReference type="FunFam" id="2.40.30.10:FF:000023">
    <property type="entry name" value="tRNA-specific 2-thiouridylase MnmA"/>
    <property type="match status" value="1"/>
</dbReference>
<dbReference type="PANTHER" id="PTHR11933">
    <property type="entry name" value="TRNA 5-METHYLAMINOMETHYL-2-THIOURIDYLATE -METHYLTRANSFERASE"/>
    <property type="match status" value="1"/>
</dbReference>
<dbReference type="Pfam" id="PF20258">
    <property type="entry name" value="tRNA_Me_trans_C"/>
    <property type="match status" value="1"/>
</dbReference>
<keyword evidence="8 15" id="KW-0819">tRNA processing</keyword>
<dbReference type="SUPFAM" id="SSF52402">
    <property type="entry name" value="Adenine nucleotide alpha hydrolases-like"/>
    <property type="match status" value="1"/>
</dbReference>
<keyword evidence="9 15" id="KW-0547">Nucleotide-binding</keyword>
<evidence type="ECO:0000256" key="10">
    <source>
        <dbReference type="ARBA" id="ARBA00022840"/>
    </source>
</evidence>
<dbReference type="Gene3D" id="2.40.30.10">
    <property type="entry name" value="Translation factors"/>
    <property type="match status" value="1"/>
</dbReference>
<organism evidence="18 19">
    <name type="scientific">Candidatus Xianfuyuplasma coldseepsis</name>
    <dbReference type="NCBI Taxonomy" id="2782163"/>
    <lineage>
        <taxon>Bacteria</taxon>
        <taxon>Bacillati</taxon>
        <taxon>Mycoplasmatota</taxon>
        <taxon>Mollicutes</taxon>
        <taxon>Candidatus Izemoplasmatales</taxon>
        <taxon>Candidatus Izemoplasmataceae</taxon>
        <taxon>Candidatus Xianfuyuplasma</taxon>
    </lineage>
</organism>
<dbReference type="Gene3D" id="2.30.30.280">
    <property type="entry name" value="Adenine nucleotide alpha hydrolases-like domains"/>
    <property type="match status" value="1"/>
</dbReference>
<name>A0A7L7KSL7_9MOLU</name>
<feature type="binding site" evidence="15">
    <location>
        <begin position="8"/>
        <end position="15"/>
    </location>
    <ligand>
        <name>ATP</name>
        <dbReference type="ChEBI" id="CHEBI:30616"/>
    </ligand>
</feature>
<dbReference type="KEGG" id="xcl:G4Z02_08105"/>
<dbReference type="RefSeq" id="WP_258877512.1">
    <property type="nucleotide sequence ID" value="NZ_CP048914.1"/>
</dbReference>
<dbReference type="EC" id="2.8.1.13" evidence="3 15"/>
<dbReference type="GO" id="GO:0000049">
    <property type="term" value="F:tRNA binding"/>
    <property type="evidence" value="ECO:0007669"/>
    <property type="project" value="UniProtKB-KW"/>
</dbReference>
<evidence type="ECO:0000259" key="16">
    <source>
        <dbReference type="Pfam" id="PF20258"/>
    </source>
</evidence>
<keyword evidence="5 15" id="KW-0963">Cytoplasm</keyword>
<accession>A0A7L7KSL7</accession>
<evidence type="ECO:0000256" key="2">
    <source>
        <dbReference type="ARBA" id="ARBA00006191"/>
    </source>
</evidence>
<reference evidence="18 19" key="1">
    <citation type="submission" date="2020-02" db="EMBL/GenBank/DDBJ databases">
        <authorList>
            <person name="Zheng R.K."/>
            <person name="Sun C.M."/>
        </authorList>
    </citation>
    <scope>NUCLEOTIDE SEQUENCE [LARGE SCALE GENOMIC DNA]</scope>
    <source>
        <strain evidence="19">zrk13</strain>
    </source>
</reference>
<feature type="site" description="Interaction with tRNA" evidence="15">
    <location>
        <position position="349"/>
    </location>
</feature>
<evidence type="ECO:0000256" key="14">
    <source>
        <dbReference type="ARBA" id="ARBA00056575"/>
    </source>
</evidence>
<dbReference type="PANTHER" id="PTHR11933:SF5">
    <property type="entry name" value="MITOCHONDRIAL TRNA-SPECIFIC 2-THIOURIDYLASE 1"/>
    <property type="match status" value="1"/>
</dbReference>
<evidence type="ECO:0000256" key="5">
    <source>
        <dbReference type="ARBA" id="ARBA00022490"/>
    </source>
</evidence>
<evidence type="ECO:0000256" key="4">
    <source>
        <dbReference type="ARBA" id="ARBA00013805"/>
    </source>
</evidence>
<dbReference type="CDD" id="cd01998">
    <property type="entry name" value="MnmA_TRMU-like"/>
    <property type="match status" value="1"/>
</dbReference>
<evidence type="ECO:0000259" key="17">
    <source>
        <dbReference type="Pfam" id="PF20259"/>
    </source>
</evidence>
<dbReference type="Proteomes" id="UP000514720">
    <property type="component" value="Chromosome"/>
</dbReference>
<comment type="subcellular location">
    <subcellularLocation>
        <location evidence="1 15">Cytoplasm</location>
    </subcellularLocation>
</comment>
<comment type="function">
    <text evidence="14 15">Catalyzes the 2-thiolation of uridine at the wobble position (U34) of tRNA, leading to the formation of s(2)U34.</text>
</comment>
<dbReference type="GO" id="GO:0005524">
    <property type="term" value="F:ATP binding"/>
    <property type="evidence" value="ECO:0007669"/>
    <property type="project" value="UniProtKB-KW"/>
</dbReference>
<dbReference type="NCBIfam" id="TIGR00420">
    <property type="entry name" value="trmU"/>
    <property type="match status" value="1"/>
</dbReference>
<dbReference type="GO" id="GO:0005737">
    <property type="term" value="C:cytoplasm"/>
    <property type="evidence" value="ECO:0007669"/>
    <property type="project" value="UniProtKB-SubCell"/>
</dbReference>
<dbReference type="InterPro" id="IPR004506">
    <property type="entry name" value="MnmA-like"/>
</dbReference>
<evidence type="ECO:0000256" key="6">
    <source>
        <dbReference type="ARBA" id="ARBA00022555"/>
    </source>
</evidence>
<feature type="binding site" evidence="15">
    <location>
        <position position="34"/>
    </location>
    <ligand>
        <name>ATP</name>
        <dbReference type="ChEBI" id="CHEBI:30616"/>
    </ligand>
</feature>
<evidence type="ECO:0000256" key="12">
    <source>
        <dbReference type="ARBA" id="ARBA00023157"/>
    </source>
</evidence>
<dbReference type="InterPro" id="IPR023382">
    <property type="entry name" value="MnmA-like_central_sf"/>
</dbReference>
<evidence type="ECO:0000313" key="18">
    <source>
        <dbReference type="EMBL" id="QMS85707.1"/>
    </source>
</evidence>
<dbReference type="AlphaFoldDB" id="A0A7L7KSL7"/>
<dbReference type="GO" id="GO:0002143">
    <property type="term" value="P:tRNA wobble position uridine thiolation"/>
    <property type="evidence" value="ECO:0007669"/>
    <property type="project" value="TreeGrafter"/>
</dbReference>
<feature type="binding site" evidence="15">
    <location>
        <position position="133"/>
    </location>
    <ligand>
        <name>ATP</name>
        <dbReference type="ChEBI" id="CHEBI:30616"/>
    </ligand>
</feature>
<evidence type="ECO:0000256" key="7">
    <source>
        <dbReference type="ARBA" id="ARBA00022679"/>
    </source>
</evidence>
<dbReference type="NCBIfam" id="NF001138">
    <property type="entry name" value="PRK00143.1"/>
    <property type="match status" value="1"/>
</dbReference>
<feature type="domain" description="tRNA-specific 2-thiouridylase MnmA-like C-terminal" evidence="16">
    <location>
        <begin position="290"/>
        <end position="365"/>
    </location>
</feature>
<keyword evidence="11 15" id="KW-0694">RNA-binding</keyword>
<feature type="site" description="Interaction with tRNA" evidence="15">
    <location>
        <position position="134"/>
    </location>
</feature>
<dbReference type="InterPro" id="IPR046885">
    <property type="entry name" value="MnmA-like_C"/>
</dbReference>
<feature type="domain" description="tRNA-specific 2-thiouridylase MnmA-like central" evidence="17">
    <location>
        <begin position="213"/>
        <end position="280"/>
    </location>
</feature>
<keyword evidence="12" id="KW-1015">Disulfide bond</keyword>
<dbReference type="InterPro" id="IPR046884">
    <property type="entry name" value="MnmA-like_central"/>
</dbReference>
<proteinExistence type="inferred from homology"/>
<feature type="active site" description="Nucleophile" evidence="15">
    <location>
        <position position="109"/>
    </location>
</feature>
<evidence type="ECO:0000256" key="13">
    <source>
        <dbReference type="ARBA" id="ARBA00051542"/>
    </source>
</evidence>
<evidence type="ECO:0000313" key="19">
    <source>
        <dbReference type="Proteomes" id="UP000514720"/>
    </source>
</evidence>
<dbReference type="Pfam" id="PF20259">
    <property type="entry name" value="tRNA_Me_trans_M"/>
    <property type="match status" value="1"/>
</dbReference>
<comment type="caution">
    <text evidence="15">Lacks conserved residue(s) required for the propagation of feature annotation.</text>
</comment>
<comment type="catalytic activity">
    <reaction evidence="13 15">
        <text>S-sulfanyl-L-cysteinyl-[protein] + uridine(34) in tRNA + AH2 + ATP = 2-thiouridine(34) in tRNA + L-cysteinyl-[protein] + A + AMP + diphosphate + H(+)</text>
        <dbReference type="Rhea" id="RHEA:47032"/>
        <dbReference type="Rhea" id="RHEA-COMP:10131"/>
        <dbReference type="Rhea" id="RHEA-COMP:11726"/>
        <dbReference type="Rhea" id="RHEA-COMP:11727"/>
        <dbReference type="Rhea" id="RHEA-COMP:11728"/>
        <dbReference type="ChEBI" id="CHEBI:13193"/>
        <dbReference type="ChEBI" id="CHEBI:15378"/>
        <dbReference type="ChEBI" id="CHEBI:17499"/>
        <dbReference type="ChEBI" id="CHEBI:29950"/>
        <dbReference type="ChEBI" id="CHEBI:30616"/>
        <dbReference type="ChEBI" id="CHEBI:33019"/>
        <dbReference type="ChEBI" id="CHEBI:61963"/>
        <dbReference type="ChEBI" id="CHEBI:65315"/>
        <dbReference type="ChEBI" id="CHEBI:87170"/>
        <dbReference type="ChEBI" id="CHEBI:456215"/>
        <dbReference type="EC" id="2.8.1.13"/>
    </reaction>
</comment>